<evidence type="ECO:0000313" key="5">
    <source>
        <dbReference type="Proteomes" id="UP000248640"/>
    </source>
</evidence>
<dbReference type="PROSITE" id="PS50110">
    <property type="entry name" value="RESPONSE_REGULATORY"/>
    <property type="match status" value="1"/>
</dbReference>
<comment type="catalytic activity">
    <reaction evidence="1">
        <text>ATP + protein L-histidine = ADP + protein N-phospho-L-histidine.</text>
        <dbReference type="EC" id="2.7.13.3"/>
    </reaction>
</comment>
<dbReference type="InterPro" id="IPR036890">
    <property type="entry name" value="HATPase_C_sf"/>
</dbReference>
<dbReference type="Pfam" id="PF07695">
    <property type="entry name" value="7TMR-DISM_7TM"/>
    <property type="match status" value="1"/>
</dbReference>
<dbReference type="Gene3D" id="3.40.50.2300">
    <property type="match status" value="1"/>
</dbReference>
<dbReference type="Gene3D" id="3.30.565.10">
    <property type="entry name" value="Histidine kinase-like ATPase, C-terminal domain"/>
    <property type="match status" value="1"/>
</dbReference>
<dbReference type="CDD" id="cd00082">
    <property type="entry name" value="HisKA"/>
    <property type="match status" value="1"/>
</dbReference>
<dbReference type="EC" id="2.7.13.3" evidence="2"/>
<dbReference type="PANTHER" id="PTHR45339">
    <property type="entry name" value="HYBRID SIGNAL TRANSDUCTION HISTIDINE KINASE J"/>
    <property type="match status" value="1"/>
</dbReference>
<evidence type="ECO:0000313" key="4">
    <source>
        <dbReference type="EMBL" id="SQF94437.1"/>
    </source>
</evidence>
<dbReference type="InterPro" id="IPR036097">
    <property type="entry name" value="HisK_dim/P_sf"/>
</dbReference>
<dbReference type="AlphaFoldDB" id="A0A3M3XP02"/>
<dbReference type="EMBL" id="LS483372">
    <property type="protein sequence ID" value="SQF94437.1"/>
    <property type="molecule type" value="Genomic_DNA"/>
</dbReference>
<keyword evidence="3" id="KW-0597">Phosphoprotein</keyword>
<dbReference type="PROSITE" id="PS50109">
    <property type="entry name" value="HIS_KIN"/>
    <property type="match status" value="1"/>
</dbReference>
<sequence>MLKWIQTNYCIAGVRLLKRNGGLLTQPGRPRWGFMRYLLILLLCGLPMLAGAVEFNQGTRSLPLGRVMQVLEDPTDALTIADVSSPAYAAQFKPHDKATLNAGYSRSVFWLKVDLHYTATDPRAPRTWFLELAYPPLNHLDLYQNDGTGNYRLATRTGSTLPFSSREVRASNYLFKLNFVPNQQHTVYLRLQSQGSIQAPLTLWSATAYLEEQPLRLYVLGAIYGVLLGMLVYNLFIYLSVRDTSYLYYILYIASFGVYQLSVNGVAVEYFWPNNPWWANAAVPFLIGSAALFGSLFARSFLHTAQHSRWLNRILLTLAACGGVVMVLALLTSYAVALRLATGLALVFTVTIFIAAIKAWCCGQRMARYFIIAWSAFLLGGVVNTLMVLGYLPNMFLTMYASQLGSAIEVALLSLALADRINGMREQQAQILFDASQKLEVLNQQLARSNRLKDEFLATLTHELRTPMNGVIGSLELMQTVPLDEDLAQYQQTAAGSARDMMRMVNGILTLTELQAGRLTAQPQVFSLRGALDTLRQQFCASAQSKGLAFSIDVADELPDRVIGDADKLIHCLDCLLDNAFKFTHEGAVRLRVVGVPQSDGGLCLSFILTDSGIGFAFLDEATLYQRFFQLDGSTTREYGGLGIGLAICRQLIELLGGRLTHHSEPRKGSRFQLDVSVSPVPLEPKPVGQVPLTQRAAQDCTVLLVDDNSVGQLAVRGMLLKLGYRVKTVDNGAAALTLLQAETFDAVLLDVPEGGFSLCCQIRALPGCGELPVIALSTSLQAPDRERCHGVGVTDRLSKPVRFEALQGVLERLLLCPLEGESAGH</sequence>
<dbReference type="SMART" id="SM00387">
    <property type="entry name" value="HATPase_c"/>
    <property type="match status" value="1"/>
</dbReference>
<reference evidence="4 5" key="1">
    <citation type="submission" date="2018-06" db="EMBL/GenBank/DDBJ databases">
        <authorList>
            <consortium name="Pathogen Informatics"/>
            <person name="Doyle S."/>
        </authorList>
    </citation>
    <scope>NUCLEOTIDE SEQUENCE [LARGE SCALE GENOMIC DNA]</scope>
    <source>
        <strain evidence="4 5">NCTC10038</strain>
    </source>
</reference>
<name>A0A3M3XP02_PSEFL</name>
<dbReference type="InterPro" id="IPR001789">
    <property type="entry name" value="Sig_transdc_resp-reg_receiver"/>
</dbReference>
<dbReference type="Pfam" id="PF00512">
    <property type="entry name" value="HisKA"/>
    <property type="match status" value="1"/>
</dbReference>
<evidence type="ECO:0000256" key="3">
    <source>
        <dbReference type="ARBA" id="ARBA00022553"/>
    </source>
</evidence>
<dbReference type="Pfam" id="PF00072">
    <property type="entry name" value="Response_reg"/>
    <property type="match status" value="1"/>
</dbReference>
<accession>A0A3M3XP02</accession>
<keyword evidence="4" id="KW-0418">Kinase</keyword>
<dbReference type="SMART" id="SM00388">
    <property type="entry name" value="HisKA"/>
    <property type="match status" value="1"/>
</dbReference>
<dbReference type="Proteomes" id="UP000248640">
    <property type="component" value="Chromosome 1"/>
</dbReference>
<dbReference type="GO" id="GO:0000155">
    <property type="term" value="F:phosphorelay sensor kinase activity"/>
    <property type="evidence" value="ECO:0007669"/>
    <property type="project" value="InterPro"/>
</dbReference>
<evidence type="ECO:0000256" key="1">
    <source>
        <dbReference type="ARBA" id="ARBA00000085"/>
    </source>
</evidence>
<dbReference type="SUPFAM" id="SSF47384">
    <property type="entry name" value="Homodimeric domain of signal transducing histidine kinase"/>
    <property type="match status" value="1"/>
</dbReference>
<dbReference type="PRINTS" id="PR00344">
    <property type="entry name" value="BCTRLSENSOR"/>
</dbReference>
<dbReference type="PANTHER" id="PTHR45339:SF5">
    <property type="entry name" value="HISTIDINE KINASE"/>
    <property type="match status" value="1"/>
</dbReference>
<dbReference type="Gene3D" id="2.60.40.2380">
    <property type="match status" value="1"/>
</dbReference>
<organism evidence="4 5">
    <name type="scientific">Pseudomonas fluorescens</name>
    <dbReference type="NCBI Taxonomy" id="294"/>
    <lineage>
        <taxon>Bacteria</taxon>
        <taxon>Pseudomonadati</taxon>
        <taxon>Pseudomonadota</taxon>
        <taxon>Gammaproteobacteria</taxon>
        <taxon>Pseudomonadales</taxon>
        <taxon>Pseudomonadaceae</taxon>
        <taxon>Pseudomonas</taxon>
    </lineage>
</organism>
<dbReference type="SUPFAM" id="SSF52172">
    <property type="entry name" value="CheY-like"/>
    <property type="match status" value="1"/>
</dbReference>
<dbReference type="InterPro" id="IPR011006">
    <property type="entry name" value="CheY-like_superfamily"/>
</dbReference>
<gene>
    <name evidence="4" type="primary">ladS</name>
    <name evidence="4" type="ORF">NCTC10038_05322</name>
</gene>
<proteinExistence type="predicted"/>
<dbReference type="InterPro" id="IPR011622">
    <property type="entry name" value="7TMR_DISM_rcpt_extracell_dom2"/>
</dbReference>
<dbReference type="Pfam" id="PF02518">
    <property type="entry name" value="HATPase_c"/>
    <property type="match status" value="1"/>
</dbReference>
<dbReference type="InterPro" id="IPR011623">
    <property type="entry name" value="7TMR_DISM_rcpt_extracell_dom1"/>
</dbReference>
<dbReference type="InterPro" id="IPR005467">
    <property type="entry name" value="His_kinase_dom"/>
</dbReference>
<dbReference type="SUPFAM" id="SSF55874">
    <property type="entry name" value="ATPase domain of HSP90 chaperone/DNA topoisomerase II/histidine kinase"/>
    <property type="match status" value="1"/>
</dbReference>
<dbReference type="Gene3D" id="1.10.287.130">
    <property type="match status" value="1"/>
</dbReference>
<dbReference type="SMART" id="SM00448">
    <property type="entry name" value="REC"/>
    <property type="match status" value="1"/>
</dbReference>
<keyword evidence="4" id="KW-0808">Transferase</keyword>
<protein>
    <recommendedName>
        <fullName evidence="2">histidine kinase</fullName>
        <ecNumber evidence="2">2.7.13.3</ecNumber>
    </recommendedName>
</protein>
<dbReference type="CDD" id="cd17546">
    <property type="entry name" value="REC_hyHK_CKI1_RcsC-like"/>
    <property type="match status" value="1"/>
</dbReference>
<dbReference type="InterPro" id="IPR003661">
    <property type="entry name" value="HisK_dim/P_dom"/>
</dbReference>
<evidence type="ECO:0000256" key="2">
    <source>
        <dbReference type="ARBA" id="ARBA00012438"/>
    </source>
</evidence>
<dbReference type="InterPro" id="IPR004358">
    <property type="entry name" value="Sig_transdc_His_kin-like_C"/>
</dbReference>
<dbReference type="Pfam" id="PF07696">
    <property type="entry name" value="7TMR-DISMED2"/>
    <property type="match status" value="1"/>
</dbReference>
<dbReference type="InterPro" id="IPR003594">
    <property type="entry name" value="HATPase_dom"/>
</dbReference>